<keyword evidence="3" id="KW-1185">Reference proteome</keyword>
<dbReference type="EMBL" id="KN833038">
    <property type="protein sequence ID" value="KIM76128.1"/>
    <property type="molecule type" value="Genomic_DNA"/>
</dbReference>
<dbReference type="InParanoid" id="A0A0C3AQF8"/>
<gene>
    <name evidence="2" type="ORF">PILCRDRAFT_655315</name>
</gene>
<evidence type="ECO:0000313" key="2">
    <source>
        <dbReference type="EMBL" id="KIM76128.1"/>
    </source>
</evidence>
<protein>
    <submittedName>
        <fullName evidence="2">Uncharacterized protein</fullName>
    </submittedName>
</protein>
<dbReference type="Proteomes" id="UP000054166">
    <property type="component" value="Unassembled WGS sequence"/>
</dbReference>
<reference evidence="2 3" key="1">
    <citation type="submission" date="2014-04" db="EMBL/GenBank/DDBJ databases">
        <authorList>
            <consortium name="DOE Joint Genome Institute"/>
            <person name="Kuo A."/>
            <person name="Tarkka M."/>
            <person name="Buscot F."/>
            <person name="Kohler A."/>
            <person name="Nagy L.G."/>
            <person name="Floudas D."/>
            <person name="Copeland A."/>
            <person name="Barry K.W."/>
            <person name="Cichocki N."/>
            <person name="Veneault-Fourrey C."/>
            <person name="LaButti K."/>
            <person name="Lindquist E.A."/>
            <person name="Lipzen A."/>
            <person name="Lundell T."/>
            <person name="Morin E."/>
            <person name="Murat C."/>
            <person name="Sun H."/>
            <person name="Tunlid A."/>
            <person name="Henrissat B."/>
            <person name="Grigoriev I.V."/>
            <person name="Hibbett D.S."/>
            <person name="Martin F."/>
            <person name="Nordberg H.P."/>
            <person name="Cantor M.N."/>
            <person name="Hua S.X."/>
        </authorList>
    </citation>
    <scope>NUCLEOTIDE SEQUENCE [LARGE SCALE GENOMIC DNA]</scope>
    <source>
        <strain evidence="2 3">F 1598</strain>
    </source>
</reference>
<feature type="compositionally biased region" description="Low complexity" evidence="1">
    <location>
        <begin position="79"/>
        <end position="107"/>
    </location>
</feature>
<reference evidence="3" key="2">
    <citation type="submission" date="2015-01" db="EMBL/GenBank/DDBJ databases">
        <title>Evolutionary Origins and Diversification of the Mycorrhizal Mutualists.</title>
        <authorList>
            <consortium name="DOE Joint Genome Institute"/>
            <consortium name="Mycorrhizal Genomics Consortium"/>
            <person name="Kohler A."/>
            <person name="Kuo A."/>
            <person name="Nagy L.G."/>
            <person name="Floudas D."/>
            <person name="Copeland A."/>
            <person name="Barry K.W."/>
            <person name="Cichocki N."/>
            <person name="Veneault-Fourrey C."/>
            <person name="LaButti K."/>
            <person name="Lindquist E.A."/>
            <person name="Lipzen A."/>
            <person name="Lundell T."/>
            <person name="Morin E."/>
            <person name="Murat C."/>
            <person name="Riley R."/>
            <person name="Ohm R."/>
            <person name="Sun H."/>
            <person name="Tunlid A."/>
            <person name="Henrissat B."/>
            <person name="Grigoriev I.V."/>
            <person name="Hibbett D.S."/>
            <person name="Martin F."/>
        </authorList>
    </citation>
    <scope>NUCLEOTIDE SEQUENCE [LARGE SCALE GENOMIC DNA]</scope>
    <source>
        <strain evidence="3">F 1598</strain>
    </source>
</reference>
<dbReference type="STRING" id="765440.A0A0C3AQF8"/>
<evidence type="ECO:0000256" key="1">
    <source>
        <dbReference type="SAM" id="MobiDB-lite"/>
    </source>
</evidence>
<accession>A0A0C3AQF8</accession>
<dbReference type="HOGENOM" id="CLU_1816528_0_0_1"/>
<evidence type="ECO:0000313" key="3">
    <source>
        <dbReference type="Proteomes" id="UP000054166"/>
    </source>
</evidence>
<dbReference type="AlphaFoldDB" id="A0A0C3AQF8"/>
<name>A0A0C3AQF8_PILCF</name>
<dbReference type="OrthoDB" id="3227079at2759"/>
<proteinExistence type="predicted"/>
<organism evidence="2 3">
    <name type="scientific">Piloderma croceum (strain F 1598)</name>
    <dbReference type="NCBI Taxonomy" id="765440"/>
    <lineage>
        <taxon>Eukaryota</taxon>
        <taxon>Fungi</taxon>
        <taxon>Dikarya</taxon>
        <taxon>Basidiomycota</taxon>
        <taxon>Agaricomycotina</taxon>
        <taxon>Agaricomycetes</taxon>
        <taxon>Agaricomycetidae</taxon>
        <taxon>Atheliales</taxon>
        <taxon>Atheliaceae</taxon>
        <taxon>Piloderma</taxon>
    </lineage>
</organism>
<sequence>MSSLWARTFSCCIRTRSSPVVPHERTPLIRDTEQAPTLPLPRVVDHQKMKERLGHIVRSKEGKMVNVNAQIPFNLHNQNLGGRLGPSSSRSHSGGANANSNQNSRQPSPSPGPSLHMSRSSAQETDPKCQASERCRSAQGIE</sequence>
<feature type="compositionally biased region" description="Basic and acidic residues" evidence="1">
    <location>
        <begin position="125"/>
        <end position="136"/>
    </location>
</feature>
<feature type="region of interest" description="Disordered" evidence="1">
    <location>
        <begin position="76"/>
        <end position="142"/>
    </location>
</feature>